<name>A0A4P9W1C1_9FUNG</name>
<dbReference type="PROSITE" id="PS50012">
    <property type="entry name" value="RCC1_3"/>
    <property type="match status" value="3"/>
</dbReference>
<gene>
    <name evidence="5" type="ORF">BDK51DRAFT_37370</name>
</gene>
<dbReference type="SUPFAM" id="SSF50985">
    <property type="entry name" value="RCC1/BLIP-II"/>
    <property type="match status" value="1"/>
</dbReference>
<dbReference type="Proteomes" id="UP000269721">
    <property type="component" value="Unassembled WGS sequence"/>
</dbReference>
<feature type="region of interest" description="Disordered" evidence="4">
    <location>
        <begin position="177"/>
        <end position="218"/>
    </location>
</feature>
<feature type="compositionally biased region" description="Basic residues" evidence="4">
    <location>
        <begin position="1"/>
        <end position="12"/>
    </location>
</feature>
<proteinExistence type="predicted"/>
<dbReference type="InterPro" id="IPR000408">
    <property type="entry name" value="Reg_chr_condens"/>
</dbReference>
<keyword evidence="6" id="KW-1185">Reference proteome</keyword>
<evidence type="ECO:0000313" key="5">
    <source>
        <dbReference type="EMBL" id="RKO83866.1"/>
    </source>
</evidence>
<feature type="region of interest" description="Disordered" evidence="4">
    <location>
        <begin position="1"/>
        <end position="20"/>
    </location>
</feature>
<dbReference type="InterPro" id="IPR036770">
    <property type="entry name" value="Ankyrin_rpt-contain_sf"/>
</dbReference>
<dbReference type="InterPro" id="IPR009091">
    <property type="entry name" value="RCC1/BLIP-II"/>
</dbReference>
<feature type="repeat" description="ANK" evidence="2">
    <location>
        <begin position="120"/>
        <end position="153"/>
    </location>
</feature>
<reference evidence="6" key="1">
    <citation type="journal article" date="2018" name="Nat. Microbiol.">
        <title>Leveraging single-cell genomics to expand the fungal tree of life.</title>
        <authorList>
            <person name="Ahrendt S.R."/>
            <person name="Quandt C.A."/>
            <person name="Ciobanu D."/>
            <person name="Clum A."/>
            <person name="Salamov A."/>
            <person name="Andreopoulos B."/>
            <person name="Cheng J.F."/>
            <person name="Woyke T."/>
            <person name="Pelin A."/>
            <person name="Henrissat B."/>
            <person name="Reynolds N.K."/>
            <person name="Benny G.L."/>
            <person name="Smith M.E."/>
            <person name="James T.Y."/>
            <person name="Grigoriev I.V."/>
        </authorList>
    </citation>
    <scope>NUCLEOTIDE SEQUENCE [LARGE SCALE GENOMIC DNA]</scope>
</reference>
<dbReference type="AlphaFoldDB" id="A0A4P9W1C1"/>
<dbReference type="PROSITE" id="PS50088">
    <property type="entry name" value="ANK_REPEAT"/>
    <property type="match status" value="1"/>
</dbReference>
<protein>
    <submittedName>
        <fullName evidence="5">Regulator of chromosome condensation 1/beta-lactamase-inhibitor protein II</fullName>
    </submittedName>
</protein>
<evidence type="ECO:0000256" key="2">
    <source>
        <dbReference type="PROSITE-ProRule" id="PRU00023"/>
    </source>
</evidence>
<dbReference type="SUPFAM" id="SSF48403">
    <property type="entry name" value="Ankyrin repeat"/>
    <property type="match status" value="1"/>
</dbReference>
<feature type="repeat" description="RCC1" evidence="3">
    <location>
        <begin position="224"/>
        <end position="291"/>
    </location>
</feature>
<dbReference type="InterPro" id="IPR002110">
    <property type="entry name" value="Ankyrin_rpt"/>
</dbReference>
<dbReference type="Pfam" id="PF13857">
    <property type="entry name" value="Ank_5"/>
    <property type="match status" value="1"/>
</dbReference>
<keyword evidence="2" id="KW-0040">ANK repeat</keyword>
<dbReference type="PANTHER" id="PTHR22872:SF2">
    <property type="entry name" value="INHIBITOR OF BRUTON TYROSINE KINASE"/>
    <property type="match status" value="1"/>
</dbReference>
<dbReference type="Gene3D" id="2.130.10.30">
    <property type="entry name" value="Regulator of chromosome condensation 1/beta-lactamase-inhibitor protein II"/>
    <property type="match status" value="1"/>
</dbReference>
<feature type="compositionally biased region" description="Acidic residues" evidence="4">
    <location>
        <begin position="183"/>
        <end position="218"/>
    </location>
</feature>
<feature type="repeat" description="RCC1" evidence="3">
    <location>
        <begin position="345"/>
        <end position="402"/>
    </location>
</feature>
<dbReference type="InterPro" id="IPR051625">
    <property type="entry name" value="Signaling_Regulatory_Domain"/>
</dbReference>
<sequence length="408" mass="43993">MSSWQKHRKHKLASSSIPLGGSAAGGAGGVGGLASAASFRPQTEAPLFAAIRDKDLNAIRSLLTPQNPDPNPRDRHKNNTPLLFAVQRATADDAADDDEEIVAVLLACPRVNVNAQDRESGYTVLHKALYHGNLDLALLILRERSCDLSIRDKEGNTPLDLVNSTIDHASRVPLRRRARLDEKEEEMEADTDNNVEDDDDDDDDEEEQSEEDAGEGFDEIEHATAAWSWGSNSNYILGHPNSDDRTLPTRVEIPPLTSAHASITLTTLSDTTPVLTSLALGKYHACLVAADGRLFIHGFEGATTGRLGLGSPAVTTLVPTRVENLPRVVAVALGADHTVAVTVRGEVYTWGSNKHGQLGFMTELVGDEPVPEMSPKEVVGLKKIRIVAVAASNHHSAAISDSGIYTWY</sequence>
<dbReference type="OrthoDB" id="2160632at2759"/>
<keyword evidence="1" id="KW-0677">Repeat</keyword>
<accession>A0A4P9W1C1</accession>
<evidence type="ECO:0000256" key="3">
    <source>
        <dbReference type="PROSITE-ProRule" id="PRU00235"/>
    </source>
</evidence>
<evidence type="ECO:0000313" key="6">
    <source>
        <dbReference type="Proteomes" id="UP000269721"/>
    </source>
</evidence>
<evidence type="ECO:0000256" key="1">
    <source>
        <dbReference type="ARBA" id="ARBA00022737"/>
    </source>
</evidence>
<dbReference type="Pfam" id="PF00415">
    <property type="entry name" value="RCC1"/>
    <property type="match status" value="3"/>
</dbReference>
<dbReference type="EMBL" id="ML000751">
    <property type="protein sequence ID" value="RKO83866.1"/>
    <property type="molecule type" value="Genomic_DNA"/>
</dbReference>
<dbReference type="PANTHER" id="PTHR22872">
    <property type="entry name" value="BTK-BINDING PROTEIN-RELATED"/>
    <property type="match status" value="1"/>
</dbReference>
<dbReference type="SMART" id="SM00248">
    <property type="entry name" value="ANK"/>
    <property type="match status" value="2"/>
</dbReference>
<dbReference type="PRINTS" id="PR00633">
    <property type="entry name" value="RCCNDNSATION"/>
</dbReference>
<dbReference type="Gene3D" id="1.25.40.20">
    <property type="entry name" value="Ankyrin repeat-containing domain"/>
    <property type="match status" value="1"/>
</dbReference>
<evidence type="ECO:0000256" key="4">
    <source>
        <dbReference type="SAM" id="MobiDB-lite"/>
    </source>
</evidence>
<organism evidence="5 6">
    <name type="scientific">Blyttiomyces helicus</name>
    <dbReference type="NCBI Taxonomy" id="388810"/>
    <lineage>
        <taxon>Eukaryota</taxon>
        <taxon>Fungi</taxon>
        <taxon>Fungi incertae sedis</taxon>
        <taxon>Chytridiomycota</taxon>
        <taxon>Chytridiomycota incertae sedis</taxon>
        <taxon>Chytridiomycetes</taxon>
        <taxon>Chytridiomycetes incertae sedis</taxon>
        <taxon>Blyttiomyces</taxon>
    </lineage>
</organism>
<feature type="repeat" description="RCC1" evidence="3">
    <location>
        <begin position="292"/>
        <end position="344"/>
    </location>
</feature>